<feature type="chain" id="PRO_5024452511" evidence="3">
    <location>
        <begin position="20"/>
        <end position="917"/>
    </location>
</feature>
<feature type="coiled-coil region" evidence="1">
    <location>
        <begin position="189"/>
        <end position="238"/>
    </location>
</feature>
<protein>
    <submittedName>
        <fullName evidence="4">Uncharacterized protein</fullName>
    </submittedName>
</protein>
<dbReference type="InParanoid" id="A0A5N4A9E8"/>
<evidence type="ECO:0000256" key="2">
    <source>
        <dbReference type="SAM" id="MobiDB-lite"/>
    </source>
</evidence>
<feature type="region of interest" description="Disordered" evidence="2">
    <location>
        <begin position="734"/>
        <end position="760"/>
    </location>
</feature>
<keyword evidence="1" id="KW-0175">Coiled coil</keyword>
<evidence type="ECO:0000256" key="1">
    <source>
        <dbReference type="SAM" id="Coils"/>
    </source>
</evidence>
<comment type="caution">
    <text evidence="4">The sequence shown here is derived from an EMBL/GenBank/DDBJ whole genome shotgun (WGS) entry which is preliminary data.</text>
</comment>
<reference evidence="4 5" key="1">
    <citation type="journal article" date="2018" name="Elife">
        <title>Firefly genomes illuminate parallel origins of bioluminescence in beetles.</title>
        <authorList>
            <person name="Fallon T.R."/>
            <person name="Lower S.E."/>
            <person name="Chang C.H."/>
            <person name="Bessho-Uehara M."/>
            <person name="Martin G.J."/>
            <person name="Bewick A.J."/>
            <person name="Behringer M."/>
            <person name="Debat H.J."/>
            <person name="Wong I."/>
            <person name="Day J.C."/>
            <person name="Suvorov A."/>
            <person name="Silva C.J."/>
            <person name="Stanger-Hall K.F."/>
            <person name="Hall D.W."/>
            <person name="Schmitz R.J."/>
            <person name="Nelson D.R."/>
            <person name="Lewis S.M."/>
            <person name="Shigenobu S."/>
            <person name="Bybee S.M."/>
            <person name="Larracuente A.M."/>
            <person name="Oba Y."/>
            <person name="Weng J.K."/>
        </authorList>
    </citation>
    <scope>NUCLEOTIDE SEQUENCE [LARGE SCALE GENOMIC DNA]</scope>
    <source>
        <strain evidence="4">1611_PpyrPB1</strain>
        <tissue evidence="4">Whole body</tissue>
    </source>
</reference>
<evidence type="ECO:0000313" key="4">
    <source>
        <dbReference type="EMBL" id="KAB0793945.1"/>
    </source>
</evidence>
<evidence type="ECO:0000313" key="5">
    <source>
        <dbReference type="Proteomes" id="UP000327044"/>
    </source>
</evidence>
<keyword evidence="3" id="KW-0732">Signal</keyword>
<dbReference type="PANTHER" id="PTHR45615">
    <property type="entry name" value="MYOSIN HEAVY CHAIN, NON-MUSCLE"/>
    <property type="match status" value="1"/>
</dbReference>
<dbReference type="EMBL" id="VVIM01000009">
    <property type="protein sequence ID" value="KAB0793945.1"/>
    <property type="molecule type" value="Genomic_DNA"/>
</dbReference>
<accession>A0A5N4A9E8</accession>
<dbReference type="Proteomes" id="UP000327044">
    <property type="component" value="Unassembled WGS sequence"/>
</dbReference>
<name>A0A5N4A9E8_PHOPY</name>
<keyword evidence="5" id="KW-1185">Reference proteome</keyword>
<proteinExistence type="predicted"/>
<dbReference type="AlphaFoldDB" id="A0A5N4A9E8"/>
<evidence type="ECO:0000256" key="3">
    <source>
        <dbReference type="SAM" id="SignalP"/>
    </source>
</evidence>
<dbReference type="PANTHER" id="PTHR45615:SF63">
    <property type="entry name" value="CHROMOSOME UNDETERMINED SCAFFOLD_10, WHOLE GENOME SHOTGUN SEQUENCE"/>
    <property type="match status" value="1"/>
</dbReference>
<feature type="region of interest" description="Disordered" evidence="2">
    <location>
        <begin position="850"/>
        <end position="872"/>
    </location>
</feature>
<sequence length="917" mass="101748">MRVLLIEICALIAFVQIGGEFIKNELEGTPRDVLPPQNGTDAVNCCIVREIIRRIEALLQKQLERGELTINAALKPEETVPRVRNVRQSDDMFSFNKCVLKSEMEQHKNVETEHIFAIKQELEHLKELIRLLRDQQQILNMLTDVENKAKGEDEEDQRKLIKLFRMLQNNLPREAKSTSAPLPSSTPDMNQIIIEIRKLHQQIENANRIAEDKLKVEVAKQQSHLQQLQNDIENLKKGQALFVHLDPKPDANNQSDIVGATLPKAPLSKFLEKLKPKSAERKSEGLHEIKLPKLAHTPKVRAGTDDFFENLQRILDSDAPPETKETPLEFDLGPNSGLENRLLELEKQMKLSSKIQKLEKKIQQLHDTNAESKNLDDDDDDLKAQMKKLQRQLKNINKSKVESKELEEDDILDELKSLQSAINELRPKEDTSQAKIGSADIQVMLNKLIGVPAVRPVVPVVPAHSQLTPAQIQILRRVMAMKAASSHGHHAAHGPSGLGGGPSSGGLAYDGFYGGQGGYEAGYGHGVPSYGYGYAYTPAAGHKYGPYGSVSQYFPGLYGSSGYSYAPYPGFGGYNPPEVGGGGYYPLGDYVPKSEYGATYPTNPVAYKPSPPAYSAVTDLGKAGASYAPASKGYAQGEGNFFRGYESADQSDAPQSYAYPQENPYTGDAYSQQRIEELQDQIYKLQSVIGNLNRPEYIQKPEDQQVIYDLDSKIGHLRGIVSNLAHPPAYGYESGNADGYDASPKSSKGRTKRDLPRAYEEGRKTAMNDFLRKVDDILSVVNYFTNDWHQKHQDNNSIERAGEVSEQVRAPREVEEESPMARILNKLYSLAEFVDSLGEKVSQLNQNCTASGGCESKAARRKREAKDSGEDDDIIGALGLALQGMAADESSGEDNSVKKEVHPQILQSKLNDLKKQT</sequence>
<organism evidence="4 5">
    <name type="scientific">Photinus pyralis</name>
    <name type="common">Common eastern firefly</name>
    <name type="synonym">Lampyris pyralis</name>
    <dbReference type="NCBI Taxonomy" id="7054"/>
    <lineage>
        <taxon>Eukaryota</taxon>
        <taxon>Metazoa</taxon>
        <taxon>Ecdysozoa</taxon>
        <taxon>Arthropoda</taxon>
        <taxon>Hexapoda</taxon>
        <taxon>Insecta</taxon>
        <taxon>Pterygota</taxon>
        <taxon>Neoptera</taxon>
        <taxon>Endopterygota</taxon>
        <taxon>Coleoptera</taxon>
        <taxon>Polyphaga</taxon>
        <taxon>Elateriformia</taxon>
        <taxon>Elateroidea</taxon>
        <taxon>Lampyridae</taxon>
        <taxon>Lampyrinae</taxon>
        <taxon>Photinus</taxon>
    </lineage>
</organism>
<feature type="region of interest" description="Disordered" evidence="2">
    <location>
        <begin position="885"/>
        <end position="917"/>
    </location>
</feature>
<gene>
    <name evidence="4" type="ORF">PPYR_13565</name>
</gene>
<feature type="coiled-coil region" evidence="1">
    <location>
        <begin position="348"/>
        <end position="421"/>
    </location>
</feature>
<feature type="signal peptide" evidence="3">
    <location>
        <begin position="1"/>
        <end position="19"/>
    </location>
</feature>